<keyword evidence="1" id="KW-0732">Signal</keyword>
<gene>
    <name evidence="3" type="ORF">niasHS_018062</name>
</gene>
<organism evidence="3 4">
    <name type="scientific">Heterodera schachtii</name>
    <name type="common">Sugarbeet cyst nematode worm</name>
    <name type="synonym">Tylenchus schachtii</name>
    <dbReference type="NCBI Taxonomy" id="97005"/>
    <lineage>
        <taxon>Eukaryota</taxon>
        <taxon>Metazoa</taxon>
        <taxon>Ecdysozoa</taxon>
        <taxon>Nematoda</taxon>
        <taxon>Chromadorea</taxon>
        <taxon>Rhabditida</taxon>
        <taxon>Tylenchina</taxon>
        <taxon>Tylenchomorpha</taxon>
        <taxon>Tylenchoidea</taxon>
        <taxon>Heteroderidae</taxon>
        <taxon>Heteroderinae</taxon>
        <taxon>Heterodera</taxon>
    </lineage>
</organism>
<protein>
    <recommendedName>
        <fullName evidence="2">Ubiquitin-like domain-containing protein</fullName>
    </recommendedName>
</protein>
<dbReference type="Gene3D" id="3.10.20.90">
    <property type="entry name" value="Phosphatidylinositol 3-kinase Catalytic Subunit, Chain A, domain 1"/>
    <property type="match status" value="3"/>
</dbReference>
<feature type="domain" description="Ubiquitin-like" evidence="2">
    <location>
        <begin position="281"/>
        <end position="356"/>
    </location>
</feature>
<sequence length="365" mass="42273">MNRFGFGISVGLTMLMLLMISSSIADDEFKIRLLVGNGDDGWTSGPTVMMNGEDTVADLKRKFAEEIKIEPKRQVLRQKSRFGPPLADSKTVKEYDFEKFTVLFLTLDEFKIKSYIYDFGGIDSTAGPTVMVKEEDTVASLKRMIAEEIKIEPKRQMLRLGGPFGPKLEESKTVKDYGIEKDQVISITFDEYKIFVHFNYKNYPIWVRKSDTIEILKEKTKRMLKMEFDLDLDDIELKSCDSPGDYDMFDQKCHTMKDYKIKENDVIFVYREYDYKTLVEFEIFVEYKQKKYPIRVKGADTVRDLKTKIGTVQEIGILPNQQNQLICQAEDGRVLVDDRLIAFSKIAKNSTVFLTLAEIEQQEKP</sequence>
<evidence type="ECO:0000256" key="1">
    <source>
        <dbReference type="SAM" id="SignalP"/>
    </source>
</evidence>
<name>A0ABD2HQ22_HETSC</name>
<feature type="domain" description="Ubiquitin-like" evidence="2">
    <location>
        <begin position="31"/>
        <end position="109"/>
    </location>
</feature>
<dbReference type="InterPro" id="IPR029071">
    <property type="entry name" value="Ubiquitin-like_domsf"/>
</dbReference>
<dbReference type="SMART" id="SM00213">
    <property type="entry name" value="UBQ"/>
    <property type="match status" value="4"/>
</dbReference>
<dbReference type="Proteomes" id="UP001620645">
    <property type="component" value="Unassembled WGS sequence"/>
</dbReference>
<dbReference type="InterPro" id="IPR000626">
    <property type="entry name" value="Ubiquitin-like_dom"/>
</dbReference>
<comment type="caution">
    <text evidence="3">The sequence shown here is derived from an EMBL/GenBank/DDBJ whole genome shotgun (WGS) entry which is preliminary data.</text>
</comment>
<evidence type="ECO:0000313" key="3">
    <source>
        <dbReference type="EMBL" id="KAL3069337.1"/>
    </source>
</evidence>
<dbReference type="AlphaFoldDB" id="A0ABD2HQ22"/>
<dbReference type="CDD" id="cd17039">
    <property type="entry name" value="Ubl_ubiquitin_like"/>
    <property type="match status" value="3"/>
</dbReference>
<accession>A0ABD2HQ22</accession>
<proteinExistence type="predicted"/>
<keyword evidence="4" id="KW-1185">Reference proteome</keyword>
<feature type="chain" id="PRO_5044803939" description="Ubiquitin-like domain-containing protein" evidence="1">
    <location>
        <begin position="26"/>
        <end position="365"/>
    </location>
</feature>
<dbReference type="PANTHER" id="PTHR10666">
    <property type="entry name" value="UBIQUITIN"/>
    <property type="match status" value="1"/>
</dbReference>
<dbReference type="SUPFAM" id="SSF54236">
    <property type="entry name" value="Ubiquitin-like"/>
    <property type="match status" value="3"/>
</dbReference>
<evidence type="ECO:0000259" key="2">
    <source>
        <dbReference type="PROSITE" id="PS50053"/>
    </source>
</evidence>
<reference evidence="3 4" key="1">
    <citation type="submission" date="2024-10" db="EMBL/GenBank/DDBJ databases">
        <authorList>
            <person name="Kim D."/>
        </authorList>
    </citation>
    <scope>NUCLEOTIDE SEQUENCE [LARGE SCALE GENOMIC DNA]</scope>
    <source>
        <strain evidence="3">Taebaek</strain>
    </source>
</reference>
<feature type="domain" description="Ubiquitin-like" evidence="2">
    <location>
        <begin position="129"/>
        <end position="187"/>
    </location>
</feature>
<dbReference type="Pfam" id="PF00240">
    <property type="entry name" value="ubiquitin"/>
    <property type="match status" value="3"/>
</dbReference>
<dbReference type="EMBL" id="JBICCN010000429">
    <property type="protein sequence ID" value="KAL3069337.1"/>
    <property type="molecule type" value="Genomic_DNA"/>
</dbReference>
<evidence type="ECO:0000313" key="4">
    <source>
        <dbReference type="Proteomes" id="UP001620645"/>
    </source>
</evidence>
<dbReference type="PROSITE" id="PS50053">
    <property type="entry name" value="UBIQUITIN_2"/>
    <property type="match status" value="3"/>
</dbReference>
<feature type="signal peptide" evidence="1">
    <location>
        <begin position="1"/>
        <end position="25"/>
    </location>
</feature>
<dbReference type="InterPro" id="IPR050158">
    <property type="entry name" value="Ubiquitin_ubiquitin-like"/>
</dbReference>